<dbReference type="SUPFAM" id="SSF88697">
    <property type="entry name" value="PUA domain-like"/>
    <property type="match status" value="1"/>
</dbReference>
<dbReference type="Proteomes" id="UP000034881">
    <property type="component" value="Unassembled WGS sequence"/>
</dbReference>
<gene>
    <name evidence="1" type="ORF">UT77_C0006G0013</name>
</gene>
<evidence type="ECO:0000313" key="1">
    <source>
        <dbReference type="EMBL" id="KKR41781.1"/>
    </source>
</evidence>
<reference evidence="1 2" key="1">
    <citation type="journal article" date="2015" name="Nature">
        <title>rRNA introns, odd ribosomes, and small enigmatic genomes across a large radiation of phyla.</title>
        <authorList>
            <person name="Brown C.T."/>
            <person name="Hug L.A."/>
            <person name="Thomas B.C."/>
            <person name="Sharon I."/>
            <person name="Castelle C.J."/>
            <person name="Singh A."/>
            <person name="Wilkins M.J."/>
            <person name="Williams K.H."/>
            <person name="Banfield J.F."/>
        </authorList>
    </citation>
    <scope>NUCLEOTIDE SEQUENCE [LARGE SCALE GENOMIC DNA]</scope>
</reference>
<proteinExistence type="predicted"/>
<dbReference type="EMBL" id="LBYB01000006">
    <property type="protein sequence ID" value="KKR41781.1"/>
    <property type="molecule type" value="Genomic_DNA"/>
</dbReference>
<comment type="caution">
    <text evidence="1">The sequence shown here is derived from an EMBL/GenBank/DDBJ whole genome shotgun (WGS) entry which is preliminary data.</text>
</comment>
<name>A0A0G0QWN7_9BACT</name>
<sequence length="132" mass="14947">MKKHLAIFKGETGEQILSGRKSIESRFSHAKNPPFGMVSPKDLVYIKPSGKDIIGQFRVKKVIFFDGLDQNDLDDIKKRYGDGLAVEDDYWKKAANARYGTLIFIGGSERFITSPVRIKKKDLRGWVVLDAN</sequence>
<accession>A0A0G0QWN7</accession>
<dbReference type="AlphaFoldDB" id="A0A0G0QWN7"/>
<dbReference type="InterPro" id="IPR015947">
    <property type="entry name" value="PUA-like_sf"/>
</dbReference>
<evidence type="ECO:0000313" key="2">
    <source>
        <dbReference type="Proteomes" id="UP000034881"/>
    </source>
</evidence>
<evidence type="ECO:0008006" key="3">
    <source>
        <dbReference type="Google" id="ProtNLM"/>
    </source>
</evidence>
<protein>
    <recommendedName>
        <fullName evidence="3">ASCH domain-containing protein</fullName>
    </recommendedName>
</protein>
<organism evidence="1 2">
    <name type="scientific">Candidatus Daviesbacteria bacterium GW2011_GWC2_40_12</name>
    <dbReference type="NCBI Taxonomy" id="1618431"/>
    <lineage>
        <taxon>Bacteria</taxon>
        <taxon>Candidatus Daviesiibacteriota</taxon>
    </lineage>
</organism>